<sequence length="73" mass="8219">MKRQLNHRHTIRRTLAFACFGLGIAGCILPLIPGIPFFVLGGRLLGPRDRTLRLAMLHGRRGLRALRHSRSAH</sequence>
<feature type="transmembrane region" description="Helical" evidence="1">
    <location>
        <begin position="15"/>
        <end position="39"/>
    </location>
</feature>
<evidence type="ECO:0000313" key="2">
    <source>
        <dbReference type="EMBL" id="KPV50091.1"/>
    </source>
</evidence>
<dbReference type="Proteomes" id="UP000050509">
    <property type="component" value="Unassembled WGS sequence"/>
</dbReference>
<keyword evidence="1" id="KW-1133">Transmembrane helix</keyword>
<accession>A0A0P9CX93</accession>
<organism evidence="2 3">
    <name type="scientific">Kouleothrix aurantiaca</name>
    <dbReference type="NCBI Taxonomy" id="186479"/>
    <lineage>
        <taxon>Bacteria</taxon>
        <taxon>Bacillati</taxon>
        <taxon>Chloroflexota</taxon>
        <taxon>Chloroflexia</taxon>
        <taxon>Chloroflexales</taxon>
        <taxon>Roseiflexineae</taxon>
        <taxon>Roseiflexaceae</taxon>
        <taxon>Kouleothrix</taxon>
    </lineage>
</organism>
<gene>
    <name evidence="2" type="ORF">SE17_28975</name>
</gene>
<evidence type="ECO:0000256" key="1">
    <source>
        <dbReference type="SAM" id="Phobius"/>
    </source>
</evidence>
<dbReference type="PROSITE" id="PS51257">
    <property type="entry name" value="PROKAR_LIPOPROTEIN"/>
    <property type="match status" value="1"/>
</dbReference>
<evidence type="ECO:0008006" key="4">
    <source>
        <dbReference type="Google" id="ProtNLM"/>
    </source>
</evidence>
<name>A0A0P9CX93_9CHLR</name>
<protein>
    <recommendedName>
        <fullName evidence="4">DUF454 domain-containing protein</fullName>
    </recommendedName>
</protein>
<reference evidence="2 3" key="1">
    <citation type="submission" date="2015-09" db="EMBL/GenBank/DDBJ databases">
        <title>Draft genome sequence of Kouleothrix aurantiaca JCM 19913.</title>
        <authorList>
            <person name="Hemp J."/>
        </authorList>
    </citation>
    <scope>NUCLEOTIDE SEQUENCE [LARGE SCALE GENOMIC DNA]</scope>
    <source>
        <strain evidence="2 3">COM-B</strain>
    </source>
</reference>
<dbReference type="AlphaFoldDB" id="A0A0P9CX93"/>
<keyword evidence="1" id="KW-0812">Transmembrane</keyword>
<feature type="non-terminal residue" evidence="2">
    <location>
        <position position="73"/>
    </location>
</feature>
<dbReference type="EMBL" id="LJCR01001585">
    <property type="protein sequence ID" value="KPV50091.1"/>
    <property type="molecule type" value="Genomic_DNA"/>
</dbReference>
<comment type="caution">
    <text evidence="2">The sequence shown here is derived from an EMBL/GenBank/DDBJ whole genome shotgun (WGS) entry which is preliminary data.</text>
</comment>
<proteinExistence type="predicted"/>
<evidence type="ECO:0000313" key="3">
    <source>
        <dbReference type="Proteomes" id="UP000050509"/>
    </source>
</evidence>
<keyword evidence="3" id="KW-1185">Reference proteome</keyword>
<keyword evidence="1" id="KW-0472">Membrane</keyword>